<comment type="subcellular location">
    <subcellularLocation>
        <location evidence="2">Golgi apparatus</location>
        <location evidence="2">Golgi stack membrane</location>
        <topology evidence="2">Single-pass type II membrane protein</topology>
    </subcellularLocation>
</comment>
<gene>
    <name evidence="16" type="ORF">A3L10_08855</name>
</gene>
<evidence type="ECO:0000256" key="4">
    <source>
        <dbReference type="ARBA" id="ARBA00007505"/>
    </source>
</evidence>
<evidence type="ECO:0000313" key="17">
    <source>
        <dbReference type="Proteomes" id="UP000250085"/>
    </source>
</evidence>
<comment type="similarity">
    <text evidence="4">Belongs to the NAD(P)-dependent epimerase/dehydratase family. UDP-glucuronic acid decarboxylase subfamily.</text>
</comment>
<dbReference type="InterPro" id="IPR016040">
    <property type="entry name" value="NAD(P)-bd_dom"/>
</dbReference>
<evidence type="ECO:0000313" key="16">
    <source>
        <dbReference type="EMBL" id="ASJ15231.1"/>
    </source>
</evidence>
<dbReference type="Pfam" id="PF16363">
    <property type="entry name" value="GDP_Man_Dehyd"/>
    <property type="match status" value="1"/>
</dbReference>
<evidence type="ECO:0000256" key="14">
    <source>
        <dbReference type="ARBA" id="ARBA00023239"/>
    </source>
</evidence>
<evidence type="ECO:0000256" key="3">
    <source>
        <dbReference type="ARBA" id="ARBA00005100"/>
    </source>
</evidence>
<dbReference type="InterPro" id="IPR044516">
    <property type="entry name" value="UXS-like"/>
</dbReference>
<comment type="cofactor">
    <cofactor evidence="1">
        <name>NAD(+)</name>
        <dbReference type="ChEBI" id="CHEBI:57540"/>
    </cofactor>
</comment>
<evidence type="ECO:0000256" key="7">
    <source>
        <dbReference type="ARBA" id="ARBA00022793"/>
    </source>
</evidence>
<dbReference type="EMBL" id="CP015106">
    <property type="protein sequence ID" value="ASJ15231.1"/>
    <property type="molecule type" value="Genomic_DNA"/>
</dbReference>
<keyword evidence="11" id="KW-0333">Golgi apparatus</keyword>
<keyword evidence="9" id="KW-1133">Transmembrane helix</keyword>
<dbReference type="UniPathway" id="UPA00796">
    <property type="reaction ID" value="UER00771"/>
</dbReference>
<evidence type="ECO:0000256" key="5">
    <source>
        <dbReference type="ARBA" id="ARBA00012290"/>
    </source>
</evidence>
<sequence length="339" mass="38628">MVGMIKEDVKEITRETKDAEFGGKTVLVTGSAGFLGSWLCEALIEKGATVYCVDNFASGLWENISHLEGNENFMFIEHDVSKLLTINEKIDFIFHFASRASPFEFEHYPLEIIDSNTLGTRNMLELARRYNARFVFASTSEIYGQPKVVPTPERYWGYVNPIGIRSCYDESKRLGEAVTMAYYRQYGVDTKIVRIFNTYGPRMRADGIYGRVVPRFITQALAGKPITVFGEGDQTRSFCYVTDLITGVIKLAIAENAKGEVVNMGNPREITILELAHIIKRLTNSDSPIEFHPLPPDDPQRRCPDITKAKKLLGWEPKVKLEDGLKRTIEWFRARRHRE</sequence>
<dbReference type="AlphaFoldDB" id="A0A2Z2N0A1"/>
<evidence type="ECO:0000259" key="15">
    <source>
        <dbReference type="Pfam" id="PF16363"/>
    </source>
</evidence>
<dbReference type="Gene3D" id="3.40.50.720">
    <property type="entry name" value="NAD(P)-binding Rossmann-like Domain"/>
    <property type="match status" value="1"/>
</dbReference>
<dbReference type="GO" id="GO:0048040">
    <property type="term" value="F:UDP-glucuronate decarboxylase activity"/>
    <property type="evidence" value="ECO:0007669"/>
    <property type="project" value="UniProtKB-EC"/>
</dbReference>
<evidence type="ECO:0000256" key="8">
    <source>
        <dbReference type="ARBA" id="ARBA00022968"/>
    </source>
</evidence>
<evidence type="ECO:0000256" key="11">
    <source>
        <dbReference type="ARBA" id="ARBA00023034"/>
    </source>
</evidence>
<keyword evidence="12" id="KW-0472">Membrane</keyword>
<accession>A0A2Z2N0A1</accession>
<evidence type="ECO:0000256" key="1">
    <source>
        <dbReference type="ARBA" id="ARBA00001911"/>
    </source>
</evidence>
<evidence type="ECO:0000256" key="13">
    <source>
        <dbReference type="ARBA" id="ARBA00023180"/>
    </source>
</evidence>
<dbReference type="FunFam" id="3.40.50.720:FF:000065">
    <property type="entry name" value="UDP-glucuronic acid decarboxylase 1"/>
    <property type="match status" value="1"/>
</dbReference>
<evidence type="ECO:0000256" key="10">
    <source>
        <dbReference type="ARBA" id="ARBA00023027"/>
    </source>
</evidence>
<dbReference type="OrthoDB" id="4907at2157"/>
<dbReference type="InterPro" id="IPR036291">
    <property type="entry name" value="NAD(P)-bd_dom_sf"/>
</dbReference>
<name>A0A2Z2N0A1_9EURY</name>
<dbReference type="KEGG" id="trl:A3L10_08855"/>
<evidence type="ECO:0000256" key="12">
    <source>
        <dbReference type="ARBA" id="ARBA00023136"/>
    </source>
</evidence>
<proteinExistence type="inferred from homology"/>
<evidence type="ECO:0000256" key="9">
    <source>
        <dbReference type="ARBA" id="ARBA00022989"/>
    </source>
</evidence>
<dbReference type="PANTHER" id="PTHR43078">
    <property type="entry name" value="UDP-GLUCURONIC ACID DECARBOXYLASE-RELATED"/>
    <property type="match status" value="1"/>
</dbReference>
<keyword evidence="7" id="KW-0210">Decarboxylase</keyword>
<protein>
    <recommendedName>
        <fullName evidence="5">UDP-glucuronate decarboxylase</fullName>
        <ecNumber evidence="5">4.1.1.35</ecNumber>
    </recommendedName>
</protein>
<reference evidence="16 17" key="1">
    <citation type="submission" date="2016-04" db="EMBL/GenBank/DDBJ databases">
        <title>Complete genome sequence of Thermococcus radiotolerans type strain EJ2.</title>
        <authorList>
            <person name="Oger P.M."/>
        </authorList>
    </citation>
    <scope>NUCLEOTIDE SEQUENCE [LARGE SCALE GENOMIC DNA]</scope>
    <source>
        <strain evidence="16 17">EJ2</strain>
    </source>
</reference>
<feature type="domain" description="NAD(P)-binding" evidence="15">
    <location>
        <begin position="27"/>
        <end position="328"/>
    </location>
</feature>
<dbReference type="SUPFAM" id="SSF51735">
    <property type="entry name" value="NAD(P)-binding Rossmann-fold domains"/>
    <property type="match status" value="1"/>
</dbReference>
<evidence type="ECO:0000256" key="2">
    <source>
        <dbReference type="ARBA" id="ARBA00004447"/>
    </source>
</evidence>
<organism evidence="16 17">
    <name type="scientific">Thermococcus radiotolerans</name>
    <dbReference type="NCBI Taxonomy" id="187880"/>
    <lineage>
        <taxon>Archaea</taxon>
        <taxon>Methanobacteriati</taxon>
        <taxon>Methanobacteriota</taxon>
        <taxon>Thermococci</taxon>
        <taxon>Thermococcales</taxon>
        <taxon>Thermococcaceae</taxon>
        <taxon>Thermococcus</taxon>
    </lineage>
</organism>
<keyword evidence="17" id="KW-1185">Reference proteome</keyword>
<keyword evidence="8" id="KW-0735">Signal-anchor</keyword>
<keyword evidence="10" id="KW-0520">NAD</keyword>
<evidence type="ECO:0000256" key="6">
    <source>
        <dbReference type="ARBA" id="ARBA00022692"/>
    </source>
</evidence>
<keyword evidence="14" id="KW-0456">Lyase</keyword>
<dbReference type="Proteomes" id="UP000250085">
    <property type="component" value="Chromosome"/>
</dbReference>
<keyword evidence="13" id="KW-0325">Glycoprotein</keyword>
<dbReference type="GO" id="GO:0042732">
    <property type="term" value="P:D-xylose metabolic process"/>
    <property type="evidence" value="ECO:0007669"/>
    <property type="project" value="InterPro"/>
</dbReference>
<dbReference type="PANTHER" id="PTHR43078:SF6">
    <property type="entry name" value="UDP-GLUCURONIC ACID DECARBOXYLASE 1"/>
    <property type="match status" value="1"/>
</dbReference>
<comment type="pathway">
    <text evidence="3">Nucleotide-sugar biosynthesis; UDP-alpha-D-xylose biosynthesis; UDP-alpha-D-xylose from UDP-alpha-D-glucuronate: step 1/1.</text>
</comment>
<dbReference type="GO" id="GO:0005737">
    <property type="term" value="C:cytoplasm"/>
    <property type="evidence" value="ECO:0007669"/>
    <property type="project" value="TreeGrafter"/>
</dbReference>
<keyword evidence="6" id="KW-0812">Transmembrane</keyword>
<dbReference type="GO" id="GO:0070403">
    <property type="term" value="F:NAD+ binding"/>
    <property type="evidence" value="ECO:0007669"/>
    <property type="project" value="InterPro"/>
</dbReference>
<dbReference type="EC" id="4.1.1.35" evidence="5"/>
<dbReference type="CDD" id="cd05230">
    <property type="entry name" value="UGD_SDR_e"/>
    <property type="match status" value="1"/>
</dbReference>
<dbReference type="GO" id="GO:0033320">
    <property type="term" value="P:UDP-D-xylose biosynthetic process"/>
    <property type="evidence" value="ECO:0007669"/>
    <property type="project" value="UniProtKB-UniPathway"/>
</dbReference>